<dbReference type="Gene3D" id="3.40.50.720">
    <property type="entry name" value="NAD(P)-binding Rossmann-like Domain"/>
    <property type="match status" value="1"/>
</dbReference>
<dbReference type="PANTHER" id="PTHR43639:SF1">
    <property type="entry name" value="SHORT-CHAIN DEHYDROGENASE_REDUCTASE FAMILY PROTEIN"/>
    <property type="match status" value="1"/>
</dbReference>
<dbReference type="PRINTS" id="PR00081">
    <property type="entry name" value="GDHRDH"/>
</dbReference>
<dbReference type="SUPFAM" id="SSF51735">
    <property type="entry name" value="NAD(P)-binding Rossmann-fold domains"/>
    <property type="match status" value="1"/>
</dbReference>
<dbReference type="GO" id="GO:0016491">
    <property type="term" value="F:oxidoreductase activity"/>
    <property type="evidence" value="ECO:0007669"/>
    <property type="project" value="UniProtKB-KW"/>
</dbReference>
<proteinExistence type="inferred from homology"/>
<keyword evidence="4" id="KW-1185">Reference proteome</keyword>
<sequence>MSTATQHSNKTVIVTGASSGIGFAIAEEYLKRGYNVVRNARTMARLQTAAEKLGSPKNFLMVDGDIAKPATAKKLFEQAIAAFGKVDVLINNAGIFTAKPVVDYTEDDLENIVDTNLKGFFYPTQEAAAHMAANKQGHIVTITASIAMQPNALVPALLPVLIKGGLNHATRGLAIELAASNVKVNAVAPGIIKTPMHSDDEVTQAFFRRLAPTGTTGVTKDVVDAVLYLTESQFTTGTVLAVDGGATAGTWS</sequence>
<dbReference type="FunFam" id="3.40.50.720:FF:000084">
    <property type="entry name" value="Short-chain dehydrogenase reductase"/>
    <property type="match status" value="1"/>
</dbReference>
<evidence type="ECO:0000256" key="1">
    <source>
        <dbReference type="ARBA" id="ARBA00006484"/>
    </source>
</evidence>
<reference evidence="3 4" key="1">
    <citation type="submission" date="2019-03" db="EMBL/GenBank/DDBJ databases">
        <title>Genomic Encyclopedia of Type Strains, Phase IV (KMG-IV): sequencing the most valuable type-strain genomes for metagenomic binning, comparative biology and taxonomic classification.</title>
        <authorList>
            <person name="Goeker M."/>
        </authorList>
    </citation>
    <scope>NUCLEOTIDE SEQUENCE [LARGE SCALE GENOMIC DNA]</scope>
    <source>
        <strain evidence="3 4">DSM 18555</strain>
    </source>
</reference>
<name>A0A4R6GI96_9BURK</name>
<dbReference type="RefSeq" id="WP_112990555.1">
    <property type="nucleotide sequence ID" value="NZ_PTLZ01000001.1"/>
</dbReference>
<comment type="similarity">
    <text evidence="1">Belongs to the short-chain dehydrogenases/reductases (SDR) family.</text>
</comment>
<dbReference type="AlphaFoldDB" id="A0A4R6GI96"/>
<comment type="caution">
    <text evidence="3">The sequence shown here is derived from an EMBL/GenBank/DDBJ whole genome shotgun (WGS) entry which is preliminary data.</text>
</comment>
<dbReference type="Proteomes" id="UP000294737">
    <property type="component" value="Unassembled WGS sequence"/>
</dbReference>
<dbReference type="OrthoDB" id="9809287at2"/>
<dbReference type="CDD" id="cd05233">
    <property type="entry name" value="SDR_c"/>
    <property type="match status" value="1"/>
</dbReference>
<keyword evidence="2" id="KW-0560">Oxidoreductase</keyword>
<dbReference type="PRINTS" id="PR00080">
    <property type="entry name" value="SDRFAMILY"/>
</dbReference>
<evidence type="ECO:0000313" key="3">
    <source>
        <dbReference type="EMBL" id="TDN93865.1"/>
    </source>
</evidence>
<protein>
    <submittedName>
        <fullName evidence="3">NAD(P)-dependent dehydrogenase (Short-subunit alcohol dehydrogenase family)</fullName>
    </submittedName>
</protein>
<gene>
    <name evidence="3" type="ORF">EV677_0400</name>
</gene>
<evidence type="ECO:0000256" key="2">
    <source>
        <dbReference type="ARBA" id="ARBA00023002"/>
    </source>
</evidence>
<dbReference type="InterPro" id="IPR036291">
    <property type="entry name" value="NAD(P)-bd_dom_sf"/>
</dbReference>
<dbReference type="InterPro" id="IPR002347">
    <property type="entry name" value="SDR_fam"/>
</dbReference>
<accession>A0A4R6GI96</accession>
<dbReference type="PANTHER" id="PTHR43639">
    <property type="entry name" value="OXIDOREDUCTASE, SHORT-CHAIN DEHYDROGENASE/REDUCTASE FAMILY (AFU_ORTHOLOGUE AFUA_5G02870)"/>
    <property type="match status" value="1"/>
</dbReference>
<evidence type="ECO:0000313" key="4">
    <source>
        <dbReference type="Proteomes" id="UP000294737"/>
    </source>
</evidence>
<dbReference type="EMBL" id="SNWF01000004">
    <property type="protein sequence ID" value="TDN93865.1"/>
    <property type="molecule type" value="Genomic_DNA"/>
</dbReference>
<organism evidence="3 4">
    <name type="scientific">Herminiimonas fonticola</name>
    <dbReference type="NCBI Taxonomy" id="303380"/>
    <lineage>
        <taxon>Bacteria</taxon>
        <taxon>Pseudomonadati</taxon>
        <taxon>Pseudomonadota</taxon>
        <taxon>Betaproteobacteria</taxon>
        <taxon>Burkholderiales</taxon>
        <taxon>Oxalobacteraceae</taxon>
        <taxon>Herminiimonas</taxon>
    </lineage>
</organism>
<dbReference type="Pfam" id="PF13561">
    <property type="entry name" value="adh_short_C2"/>
    <property type="match status" value="1"/>
</dbReference>